<dbReference type="GeneID" id="40085546"/>
<name>A0A1Z1LXK9_9CAUD</name>
<dbReference type="EMBL" id="MF036690">
    <property type="protein sequence ID" value="ARW57560.1"/>
    <property type="molecule type" value="Genomic_DNA"/>
</dbReference>
<dbReference type="Proteomes" id="UP000225148">
    <property type="component" value="Segment"/>
</dbReference>
<keyword evidence="2" id="KW-1185">Reference proteome</keyword>
<reference evidence="1 2" key="1">
    <citation type="submission" date="2017-04" db="EMBL/GenBank/DDBJ databases">
        <title>Environmental T4-family bacteriophages evolve to escape abortive infection via multiple routes in a bacterial host employing altruistic suicide through Type III toxin-antitoxin systems.</title>
        <authorList>
            <person name="Chen B."/>
            <person name="Salmond G.P.C."/>
            <person name="Akusobi C."/>
            <person name="Fang X."/>
        </authorList>
    </citation>
    <scope>NUCLEOTIDE SEQUENCE [LARGE SCALE GENOMIC DNA]</scope>
</reference>
<accession>A0A1Z1LXK9</accession>
<dbReference type="RefSeq" id="YP_009609462.1">
    <property type="nucleotide sequence ID" value="NC_041996.1"/>
</dbReference>
<evidence type="ECO:0000313" key="2">
    <source>
        <dbReference type="Proteomes" id="UP000225148"/>
    </source>
</evidence>
<proteinExistence type="predicted"/>
<protein>
    <submittedName>
        <fullName evidence="1">Uncharacterized protein</fullName>
    </submittedName>
</protein>
<organism evidence="1 2">
    <name type="scientific">Serratia phage CHI14</name>
    <dbReference type="NCBI Taxonomy" id="2006941"/>
    <lineage>
        <taxon>Viruses</taxon>
        <taxon>Duplodnaviria</taxon>
        <taxon>Heunggongvirae</taxon>
        <taxon>Uroviricota</taxon>
        <taxon>Caudoviricetes</taxon>
        <taxon>Pantevenvirales</taxon>
        <taxon>Straboviridae</taxon>
        <taxon>Tevenvirinae</taxon>
        <taxon>Winklervirus</taxon>
        <taxon>Winklervirus chi14</taxon>
    </lineage>
</organism>
<evidence type="ECO:0000313" key="1">
    <source>
        <dbReference type="EMBL" id="ARW57560.1"/>
    </source>
</evidence>
<dbReference type="OrthoDB" id="20805at10239"/>
<sequence>MKKIELEPYTGPKLTEEQKRAADEVIKAFHGAFDETDWAALSAADARRRQEAIDQADWVVETKLSENNRSVEVSAVIKGSHGHTSWGWHDDGETKFVVLRVESLYQKVPVMSSIINLAEDEARRICRVKNK</sequence>
<dbReference type="KEGG" id="vg:40085546"/>